<sequence length="249" mass="28499">MSLPSCHRTALGVLSTPSDDVRSPDGLLVPERSLRLAAGQTVTQDVIDFCLSPRGLLLQPKREYLAYPYAATEIRSKVLTVAEGQAWFFRRAEERRGLIRRIEPWRYDYVFGFKRYKAAESSFEKILLPDAEFVLYPESLDGVNVAQGILITFIQMLRVIDRRPHIPPEARTLALNGFGIPPSVKEVELHVRLFPQGIMAWWRVWLDAEAKGFPEALFYMIYKERINVRLPPPTLRVTRLRGSTTGEDI</sequence>
<accession>A0ACC2W0J3</accession>
<dbReference type="EMBL" id="JASBWR010000037">
    <property type="protein sequence ID" value="KAJ9104968.1"/>
    <property type="molecule type" value="Genomic_DNA"/>
</dbReference>
<gene>
    <name evidence="1" type="ORF">QFC19_003765</name>
</gene>
<proteinExistence type="predicted"/>
<organism evidence="1 2">
    <name type="scientific">Naganishia cerealis</name>
    <dbReference type="NCBI Taxonomy" id="610337"/>
    <lineage>
        <taxon>Eukaryota</taxon>
        <taxon>Fungi</taxon>
        <taxon>Dikarya</taxon>
        <taxon>Basidiomycota</taxon>
        <taxon>Agaricomycotina</taxon>
        <taxon>Tremellomycetes</taxon>
        <taxon>Filobasidiales</taxon>
        <taxon>Filobasidiaceae</taxon>
        <taxon>Naganishia</taxon>
    </lineage>
</organism>
<name>A0ACC2W0J3_9TREE</name>
<comment type="caution">
    <text evidence="1">The sequence shown here is derived from an EMBL/GenBank/DDBJ whole genome shotgun (WGS) entry which is preliminary data.</text>
</comment>
<evidence type="ECO:0000313" key="1">
    <source>
        <dbReference type="EMBL" id="KAJ9104968.1"/>
    </source>
</evidence>
<protein>
    <submittedName>
        <fullName evidence="1">Uncharacterized protein</fullName>
    </submittedName>
</protein>
<keyword evidence="2" id="KW-1185">Reference proteome</keyword>
<reference evidence="1" key="1">
    <citation type="submission" date="2023-04" db="EMBL/GenBank/DDBJ databases">
        <title>Draft Genome sequencing of Naganishia species isolated from polar environments using Oxford Nanopore Technology.</title>
        <authorList>
            <person name="Leo P."/>
            <person name="Venkateswaran K."/>
        </authorList>
    </citation>
    <scope>NUCLEOTIDE SEQUENCE</scope>
    <source>
        <strain evidence="1">MNA-CCFEE 5261</strain>
    </source>
</reference>
<dbReference type="Proteomes" id="UP001241377">
    <property type="component" value="Unassembled WGS sequence"/>
</dbReference>
<evidence type="ECO:0000313" key="2">
    <source>
        <dbReference type="Proteomes" id="UP001241377"/>
    </source>
</evidence>